<feature type="transmembrane region" description="Helical" evidence="1">
    <location>
        <begin position="40"/>
        <end position="64"/>
    </location>
</feature>
<proteinExistence type="predicted"/>
<dbReference type="InterPro" id="IPR049713">
    <property type="entry name" value="Pr6Pr-like"/>
</dbReference>
<keyword evidence="3" id="KW-1185">Reference proteome</keyword>
<feature type="transmembrane region" description="Helical" evidence="1">
    <location>
        <begin position="180"/>
        <end position="201"/>
    </location>
</feature>
<dbReference type="EMBL" id="QEOP01000002">
    <property type="protein sequence ID" value="PVZ94713.1"/>
    <property type="molecule type" value="Genomic_DNA"/>
</dbReference>
<keyword evidence="1" id="KW-0812">Transmembrane</keyword>
<reference evidence="2 3" key="1">
    <citation type="submission" date="2018-05" db="EMBL/GenBank/DDBJ databases">
        <title>Amnibacterium sp. M8JJ-5, whole genome shotgun sequence.</title>
        <authorList>
            <person name="Tuo L."/>
        </authorList>
    </citation>
    <scope>NUCLEOTIDE SEQUENCE [LARGE SCALE GENOMIC DNA]</scope>
    <source>
        <strain evidence="2 3">M8JJ-5</strain>
    </source>
</reference>
<keyword evidence="1" id="KW-0472">Membrane</keyword>
<feature type="transmembrane region" description="Helical" evidence="1">
    <location>
        <begin position="76"/>
        <end position="100"/>
    </location>
</feature>
<evidence type="ECO:0000256" key="1">
    <source>
        <dbReference type="SAM" id="Phobius"/>
    </source>
</evidence>
<organism evidence="2 3">
    <name type="scientific">Amnibacterium flavum</name>
    <dbReference type="NCBI Taxonomy" id="2173173"/>
    <lineage>
        <taxon>Bacteria</taxon>
        <taxon>Bacillati</taxon>
        <taxon>Actinomycetota</taxon>
        <taxon>Actinomycetes</taxon>
        <taxon>Micrococcales</taxon>
        <taxon>Microbacteriaceae</taxon>
        <taxon>Amnibacterium</taxon>
    </lineage>
</organism>
<dbReference type="Proteomes" id="UP000244893">
    <property type="component" value="Unassembled WGS sequence"/>
</dbReference>
<feature type="transmembrane region" description="Helical" evidence="1">
    <location>
        <begin position="112"/>
        <end position="128"/>
    </location>
</feature>
<accession>A0A2V1HQ13</accession>
<name>A0A2V1HQ13_9MICO</name>
<comment type="caution">
    <text evidence="2">The sequence shown here is derived from an EMBL/GenBank/DDBJ whole genome shotgun (WGS) entry which is preliminary data.</text>
</comment>
<dbReference type="AlphaFoldDB" id="A0A2V1HQ13"/>
<gene>
    <name evidence="2" type="ORF">DDQ50_13600</name>
</gene>
<evidence type="ECO:0008006" key="4">
    <source>
        <dbReference type="Google" id="ProtNLM"/>
    </source>
</evidence>
<sequence length="256" mass="27774">MGLRITIGTLRLLAAAVGVVALTARFIYGLGFRSFVSVDFFGYLTMQSNIAAVVVFTVAGIAAVRGRPESRLLSTARALVTCFLLVAGIVFAILVSQAPLFGYTIEVPWSDRVLHFVLPAYALADWLIAPRRRKVRWRAILFAVGYPVVWGIVTIIRGEFVGWYPYFFLDPAQAGYPVPFIVYSAAALALFALIETGLIAVSRVAPLGQGSPPGAGARRATLRAGRLRRLVHLRRRRGLVGGDAVRTRRGRASGSS</sequence>
<evidence type="ECO:0000313" key="3">
    <source>
        <dbReference type="Proteomes" id="UP000244893"/>
    </source>
</evidence>
<dbReference type="NCBIfam" id="NF038065">
    <property type="entry name" value="Pr6Pr"/>
    <property type="match status" value="1"/>
</dbReference>
<feature type="transmembrane region" description="Helical" evidence="1">
    <location>
        <begin position="140"/>
        <end position="160"/>
    </location>
</feature>
<feature type="transmembrane region" description="Helical" evidence="1">
    <location>
        <begin position="12"/>
        <end position="28"/>
    </location>
</feature>
<protein>
    <recommendedName>
        <fullName evidence="4">Pr6Pr family membrane protein</fullName>
    </recommendedName>
</protein>
<keyword evidence="1" id="KW-1133">Transmembrane helix</keyword>
<evidence type="ECO:0000313" key="2">
    <source>
        <dbReference type="EMBL" id="PVZ94713.1"/>
    </source>
</evidence>